<dbReference type="InterPro" id="IPR047092">
    <property type="entry name" value="AFUB_07903/YDR124W-like_hel"/>
</dbReference>
<dbReference type="PANTHER" id="PTHR36102">
    <property type="entry name" value="CHROMOSOME 10, WHOLE GENOME SHOTGUN SEQUENCE"/>
    <property type="match status" value="1"/>
</dbReference>
<organism evidence="3 4">
    <name type="scientific">Phaeosphaeria nodorum (strain SN15 / ATCC MYA-4574 / FGSC 10173)</name>
    <name type="common">Glume blotch fungus</name>
    <name type="synonym">Parastagonospora nodorum</name>
    <dbReference type="NCBI Taxonomy" id="321614"/>
    <lineage>
        <taxon>Eukaryota</taxon>
        <taxon>Fungi</taxon>
        <taxon>Dikarya</taxon>
        <taxon>Ascomycota</taxon>
        <taxon>Pezizomycotina</taxon>
        <taxon>Dothideomycetes</taxon>
        <taxon>Pleosporomycetidae</taxon>
        <taxon>Pleosporales</taxon>
        <taxon>Pleosporineae</taxon>
        <taxon>Phaeosphaeriaceae</taxon>
        <taxon>Parastagonospora</taxon>
    </lineage>
</organism>
<feature type="region of interest" description="Disordered" evidence="1">
    <location>
        <begin position="60"/>
        <end position="85"/>
    </location>
</feature>
<dbReference type="VEuPathDB" id="FungiDB:JI435_092800"/>
<feature type="compositionally biased region" description="Basic residues" evidence="1">
    <location>
        <begin position="451"/>
        <end position="464"/>
    </location>
</feature>
<dbReference type="PANTHER" id="PTHR36102:SF1">
    <property type="entry name" value="YDR124W-LIKE HELICAL BUNDLE DOMAIN-CONTAINING PROTEIN"/>
    <property type="match status" value="1"/>
</dbReference>
<protein>
    <recommendedName>
        <fullName evidence="2">Subtelomeric hrmA-associated cluster protein AFUB-079030/YDR124W-like helical bundle domain-containing protein</fullName>
    </recommendedName>
</protein>
<accession>A0A7U2I3S9</accession>
<reference evidence="4" key="1">
    <citation type="journal article" date="2021" name="BMC Genomics">
        <title>Chromosome-level genome assembly and manually-curated proteome of model necrotroph Parastagonospora nodorum Sn15 reveals a genome-wide trove of candidate effector homologs, and redundancy of virulence-related functions within an accessory chromosome.</title>
        <authorList>
            <person name="Bertazzoni S."/>
            <person name="Jones D.A.B."/>
            <person name="Phan H.T."/>
            <person name="Tan K.-C."/>
            <person name="Hane J.K."/>
        </authorList>
    </citation>
    <scope>NUCLEOTIDE SEQUENCE [LARGE SCALE GENOMIC DNA]</scope>
    <source>
        <strain evidence="4">SN15 / ATCC MYA-4574 / FGSC 10173)</strain>
    </source>
</reference>
<feature type="region of interest" description="Disordered" evidence="1">
    <location>
        <begin position="597"/>
        <end position="640"/>
    </location>
</feature>
<dbReference type="Proteomes" id="UP000663193">
    <property type="component" value="Chromosome 11"/>
</dbReference>
<dbReference type="InterPro" id="IPR021264">
    <property type="entry name" value="AFUB_079030/YDR124W-like"/>
</dbReference>
<gene>
    <name evidence="3" type="ORF">JI435_092800</name>
</gene>
<feature type="region of interest" description="Disordered" evidence="1">
    <location>
        <begin position="445"/>
        <end position="464"/>
    </location>
</feature>
<evidence type="ECO:0000256" key="1">
    <source>
        <dbReference type="SAM" id="MobiDB-lite"/>
    </source>
</evidence>
<evidence type="ECO:0000313" key="3">
    <source>
        <dbReference type="EMBL" id="QRD00740.1"/>
    </source>
</evidence>
<dbReference type="EMBL" id="CP069033">
    <property type="protein sequence ID" value="QRD00740.1"/>
    <property type="molecule type" value="Genomic_DNA"/>
</dbReference>
<sequence>MARCSTQKAGPPPQKSRRKMKQPTNEEQQHYVKRTEDAAVLESFKDAEAMTEPSLKSRLVARFGGHEEESNARPTLAAETRKSLDEEDNVAIPTPIDATIPWKIVAPDGRVRNIRQPIHGFEHLFDGPDDFQEVPNSGRSCNAPSFAYQPQLSQAPGQTPMLYTSECHLNSAAGTPQHMFAYNNHQQPRSKHLHEIKVPSKRKTVLKRNVLKRTRSVAQELAQHPSPHEATDDDQANTKSGGDELDNEVAVVTEASKTFHIGDIEALQVFFRQRIDELTMKPVRGMVTSWVKQLEPKRKGGYGPYHKMLPSEAPEDATPPWWPHNVPYIEPAHLDKDGLLSLAVEIMMQHRDVPIDEWKRQQSWSHKLRQVAQFEIEMTPQEQYSSSRNPAFSKLMKERAQNGIIPSLFDVSQSYEDHVNQYSLWSYKNIKDFPKGKAVTWQLVPRPPKQISHKRPRSAPRPRVKREEMIIEALVESSGDETEPDDTMYRLAAQIIRKKEAKEAQRKARAAAGFSTPTTRAPSVQRASREQTVEAPSPPVASQRSAPVTPQAEPQHRQDPIMDGGKPVVSASFDQSMDHLRLQDEANRGKFLQCQHRAQSTHLSGQSFDESLQNGGSASSRLEQKDAEEANLDTLSGQDQEVRRDMQALDELTHHNATPSPYLDTASKIDEDDAKEDFSSGPTSEDQQTHGDMPILDERMNYQEGQPVFVNTYQSPQGSGPYAGQEGSPFTQFTNNNFIDPTHMPMFSAFHMQMAQPYDHNMTSLNMHMVYPYSSDSAYNPMGVTASPAAVNSFGGLPYEFSGSQH</sequence>
<feature type="region of interest" description="Disordered" evidence="1">
    <location>
        <begin position="1"/>
        <end position="37"/>
    </location>
</feature>
<feature type="compositionally biased region" description="Polar residues" evidence="1">
    <location>
        <begin position="515"/>
        <end position="526"/>
    </location>
</feature>
<proteinExistence type="predicted"/>
<feature type="region of interest" description="Disordered" evidence="1">
    <location>
        <begin position="218"/>
        <end position="243"/>
    </location>
</feature>
<dbReference type="AlphaFoldDB" id="A0A7U2I3S9"/>
<feature type="compositionally biased region" description="Polar residues" evidence="1">
    <location>
        <begin position="597"/>
        <end position="621"/>
    </location>
</feature>
<evidence type="ECO:0000259" key="2">
    <source>
        <dbReference type="Pfam" id="PF11001"/>
    </source>
</evidence>
<feature type="region of interest" description="Disordered" evidence="1">
    <location>
        <begin position="504"/>
        <end position="570"/>
    </location>
</feature>
<dbReference type="Pfam" id="PF11001">
    <property type="entry name" value="AFUB_07903_YDR124W_hel"/>
    <property type="match status" value="1"/>
</dbReference>
<dbReference type="OMA" id="LYTSECH"/>
<feature type="compositionally biased region" description="Basic and acidic residues" evidence="1">
    <location>
        <begin position="27"/>
        <end position="37"/>
    </location>
</feature>
<keyword evidence="4" id="KW-1185">Reference proteome</keyword>
<name>A0A7U2I3S9_PHANO</name>
<evidence type="ECO:0000313" key="4">
    <source>
        <dbReference type="Proteomes" id="UP000663193"/>
    </source>
</evidence>
<feature type="domain" description="Subtelomeric hrmA-associated cluster protein AFUB-079030/YDR124W-like helical bundle" evidence="2">
    <location>
        <begin position="261"/>
        <end position="361"/>
    </location>
</feature>
<dbReference type="OrthoDB" id="5338458at2759"/>